<dbReference type="InterPro" id="IPR002197">
    <property type="entry name" value="HTH_Fis"/>
</dbReference>
<evidence type="ECO:0000313" key="9">
    <source>
        <dbReference type="EMBL" id="PWA09200.1"/>
    </source>
</evidence>
<dbReference type="SUPFAM" id="SSF52540">
    <property type="entry name" value="P-loop containing nucleoside triphosphate hydrolases"/>
    <property type="match status" value="1"/>
</dbReference>
<dbReference type="InterPro" id="IPR025943">
    <property type="entry name" value="Sigma_54_int_dom_ATP-bd_2"/>
</dbReference>
<dbReference type="Gene3D" id="3.40.50.300">
    <property type="entry name" value="P-loop containing nucleotide triphosphate hydrolases"/>
    <property type="match status" value="1"/>
</dbReference>
<dbReference type="InterPro" id="IPR046342">
    <property type="entry name" value="CBS_dom_sf"/>
</dbReference>
<reference evidence="9 10" key="1">
    <citation type="submission" date="2018-04" db="EMBL/GenBank/DDBJ databases">
        <title>Camelliibacillus theae gen. nov., sp. nov., isolated from Pu'er tea.</title>
        <authorList>
            <person name="Niu L."/>
        </authorList>
    </citation>
    <scope>NUCLEOTIDE SEQUENCE [LARGE SCALE GENOMIC DNA]</scope>
    <source>
        <strain evidence="9 10">T8</strain>
    </source>
</reference>
<dbReference type="GO" id="GO:0006355">
    <property type="term" value="P:regulation of DNA-templated transcription"/>
    <property type="evidence" value="ECO:0007669"/>
    <property type="project" value="InterPro"/>
</dbReference>
<protein>
    <submittedName>
        <fullName evidence="9">Sigma-54-dependent Fis family transcriptional regulator</fullName>
    </submittedName>
</protein>
<dbReference type="CDD" id="cd00009">
    <property type="entry name" value="AAA"/>
    <property type="match status" value="1"/>
</dbReference>
<dbReference type="InterPro" id="IPR027417">
    <property type="entry name" value="P-loop_NTPase"/>
</dbReference>
<dbReference type="PANTHER" id="PTHR32071">
    <property type="entry name" value="TRANSCRIPTIONAL REGULATORY PROTEIN"/>
    <property type="match status" value="1"/>
</dbReference>
<dbReference type="FunFam" id="3.40.50.300:FF:000006">
    <property type="entry name" value="DNA-binding transcriptional regulator NtrC"/>
    <property type="match status" value="1"/>
</dbReference>
<dbReference type="Pfam" id="PF00571">
    <property type="entry name" value="CBS"/>
    <property type="match status" value="1"/>
</dbReference>
<evidence type="ECO:0000256" key="6">
    <source>
        <dbReference type="PROSITE-ProRule" id="PRU00703"/>
    </source>
</evidence>
<dbReference type="InterPro" id="IPR025944">
    <property type="entry name" value="Sigma_54_int_dom_CS"/>
</dbReference>
<dbReference type="Gene3D" id="3.10.580.10">
    <property type="entry name" value="CBS-domain"/>
    <property type="match status" value="1"/>
</dbReference>
<evidence type="ECO:0000259" key="8">
    <source>
        <dbReference type="PROSITE" id="PS51371"/>
    </source>
</evidence>
<dbReference type="PROSITE" id="PS00688">
    <property type="entry name" value="SIGMA54_INTERACT_3"/>
    <property type="match status" value="1"/>
</dbReference>
<sequence length="463" mass="51659">MKLENIMQPVNTYLQVHDTLKDATEYMLETKYNTIPIGDEEGNLLGIFTRSSLYRMILSGASLDSEIAPYIIKDVTITANDITMDQLIHRVQHSKVGETVILDENGKIAGLLTKQSVTRAFAELSNHLRQELNELQSLRNFNQLSTKKDPINGSSTSLYTWQDIITRDSKMEEIIQTLKKISKGSLPVLLRGASGTGKELFAHAIHASSSRSNKPFVTINCAAIPEQLLEAEFFGYEAGAFTGAERKGHAGKFELAHGGTLFLDEIGDMPLNLQSKLLRAIEGKSFYRVGGNQLIQVDVRIISATNAPLEKLIKEKKFREDLLYRLNVMSVTIPPLHERKNDILLLANTFIQQLNDELGTSVAGLAEEAAGLLYAYDWPGNIRELKNIIQRGMALTGQGQITMSSLPDELKENNMKRTIEPSNEKKELEEALIETNGNKAKATRLLGISRSTFYEKMNKYGII</sequence>
<dbReference type="RefSeq" id="WP_116555432.1">
    <property type="nucleotide sequence ID" value="NZ_QCZG01000031.1"/>
</dbReference>
<keyword evidence="1" id="KW-0547">Nucleotide-binding</keyword>
<dbReference type="PANTHER" id="PTHR32071:SF57">
    <property type="entry name" value="C4-DICARBOXYLATE TRANSPORT TRANSCRIPTIONAL REGULATORY PROTEIN DCTD"/>
    <property type="match status" value="1"/>
</dbReference>
<feature type="domain" description="Sigma-54 factor interaction" evidence="7">
    <location>
        <begin position="164"/>
        <end position="394"/>
    </location>
</feature>
<dbReference type="Gene3D" id="1.10.10.60">
    <property type="entry name" value="Homeodomain-like"/>
    <property type="match status" value="1"/>
</dbReference>
<dbReference type="PROSITE" id="PS50045">
    <property type="entry name" value="SIGMA54_INTERACT_4"/>
    <property type="match status" value="1"/>
</dbReference>
<dbReference type="InterPro" id="IPR000644">
    <property type="entry name" value="CBS_dom"/>
</dbReference>
<evidence type="ECO:0000256" key="4">
    <source>
        <dbReference type="ARBA" id="ARBA00023125"/>
    </source>
</evidence>
<keyword evidence="3" id="KW-0805">Transcription regulation</keyword>
<evidence type="ECO:0000256" key="3">
    <source>
        <dbReference type="ARBA" id="ARBA00023015"/>
    </source>
</evidence>
<dbReference type="EMBL" id="QCZG01000031">
    <property type="protein sequence ID" value="PWA09200.1"/>
    <property type="molecule type" value="Genomic_DNA"/>
</dbReference>
<keyword evidence="6" id="KW-0129">CBS domain</keyword>
<proteinExistence type="predicted"/>
<evidence type="ECO:0000256" key="2">
    <source>
        <dbReference type="ARBA" id="ARBA00022840"/>
    </source>
</evidence>
<dbReference type="PRINTS" id="PR01590">
    <property type="entry name" value="HTHFIS"/>
</dbReference>
<dbReference type="Pfam" id="PF25601">
    <property type="entry name" value="AAA_lid_14"/>
    <property type="match status" value="1"/>
</dbReference>
<keyword evidence="2" id="KW-0067">ATP-binding</keyword>
<evidence type="ECO:0000259" key="7">
    <source>
        <dbReference type="PROSITE" id="PS50045"/>
    </source>
</evidence>
<dbReference type="InterPro" id="IPR003593">
    <property type="entry name" value="AAA+_ATPase"/>
</dbReference>
<dbReference type="InterPro" id="IPR009057">
    <property type="entry name" value="Homeodomain-like_sf"/>
</dbReference>
<dbReference type="SUPFAM" id="SSF46689">
    <property type="entry name" value="Homeodomain-like"/>
    <property type="match status" value="1"/>
</dbReference>
<dbReference type="Pfam" id="PF02954">
    <property type="entry name" value="HTH_8"/>
    <property type="match status" value="1"/>
</dbReference>
<dbReference type="InterPro" id="IPR058031">
    <property type="entry name" value="AAA_lid_NorR"/>
</dbReference>
<dbReference type="GO" id="GO:0043565">
    <property type="term" value="F:sequence-specific DNA binding"/>
    <property type="evidence" value="ECO:0007669"/>
    <property type="project" value="InterPro"/>
</dbReference>
<dbReference type="AlphaFoldDB" id="A0A2U1JVF9"/>
<keyword evidence="10" id="KW-1185">Reference proteome</keyword>
<keyword evidence="5" id="KW-0804">Transcription</keyword>
<dbReference type="Gene3D" id="1.10.8.60">
    <property type="match status" value="1"/>
</dbReference>
<evidence type="ECO:0000313" key="10">
    <source>
        <dbReference type="Proteomes" id="UP000245998"/>
    </source>
</evidence>
<dbReference type="SUPFAM" id="SSF54631">
    <property type="entry name" value="CBS-domain pair"/>
    <property type="match status" value="1"/>
</dbReference>
<keyword evidence="4" id="KW-0238">DNA-binding</keyword>
<dbReference type="SMART" id="SM00382">
    <property type="entry name" value="AAA"/>
    <property type="match status" value="1"/>
</dbReference>
<dbReference type="InterPro" id="IPR002078">
    <property type="entry name" value="Sigma_54_int"/>
</dbReference>
<dbReference type="OrthoDB" id="9771372at2"/>
<dbReference type="Proteomes" id="UP000245998">
    <property type="component" value="Unassembled WGS sequence"/>
</dbReference>
<name>A0A2U1JVF9_9BACI</name>
<dbReference type="GO" id="GO:0005524">
    <property type="term" value="F:ATP binding"/>
    <property type="evidence" value="ECO:0007669"/>
    <property type="project" value="UniProtKB-KW"/>
</dbReference>
<accession>A0A2U1JVF9</accession>
<organism evidence="9 10">
    <name type="scientific">Pueribacillus theae</name>
    <dbReference type="NCBI Taxonomy" id="2171751"/>
    <lineage>
        <taxon>Bacteria</taxon>
        <taxon>Bacillati</taxon>
        <taxon>Bacillota</taxon>
        <taxon>Bacilli</taxon>
        <taxon>Bacillales</taxon>
        <taxon>Bacillaceae</taxon>
        <taxon>Pueribacillus</taxon>
    </lineage>
</organism>
<dbReference type="Pfam" id="PF00158">
    <property type="entry name" value="Sigma54_activat"/>
    <property type="match status" value="1"/>
</dbReference>
<comment type="caution">
    <text evidence="9">The sequence shown here is derived from an EMBL/GenBank/DDBJ whole genome shotgun (WGS) entry which is preliminary data.</text>
</comment>
<evidence type="ECO:0000256" key="5">
    <source>
        <dbReference type="ARBA" id="ARBA00023163"/>
    </source>
</evidence>
<dbReference type="PROSITE" id="PS51371">
    <property type="entry name" value="CBS"/>
    <property type="match status" value="2"/>
</dbReference>
<feature type="domain" description="CBS" evidence="8">
    <location>
        <begin position="67"/>
        <end position="131"/>
    </location>
</feature>
<dbReference type="PROSITE" id="PS00676">
    <property type="entry name" value="SIGMA54_INTERACT_2"/>
    <property type="match status" value="1"/>
</dbReference>
<feature type="domain" description="CBS" evidence="8">
    <location>
        <begin position="7"/>
        <end position="65"/>
    </location>
</feature>
<gene>
    <name evidence="9" type="ORF">DCC39_13525</name>
</gene>
<evidence type="ECO:0000256" key="1">
    <source>
        <dbReference type="ARBA" id="ARBA00022741"/>
    </source>
</evidence>
<dbReference type="CDD" id="cd02205">
    <property type="entry name" value="CBS_pair_SF"/>
    <property type="match status" value="1"/>
</dbReference>